<organism evidence="2 3">
    <name type="scientific">Dactylellina haptotyla (strain CBS 200.50)</name>
    <name type="common">Nematode-trapping fungus</name>
    <name type="synonym">Monacrosporium haptotylum</name>
    <dbReference type="NCBI Taxonomy" id="1284197"/>
    <lineage>
        <taxon>Eukaryota</taxon>
        <taxon>Fungi</taxon>
        <taxon>Dikarya</taxon>
        <taxon>Ascomycota</taxon>
        <taxon>Pezizomycotina</taxon>
        <taxon>Orbiliomycetes</taxon>
        <taxon>Orbiliales</taxon>
        <taxon>Orbiliaceae</taxon>
        <taxon>Dactylellina</taxon>
    </lineage>
</organism>
<comment type="caution">
    <text evidence="2">The sequence shown here is derived from an EMBL/GenBank/DDBJ whole genome shotgun (WGS) entry which is preliminary data.</text>
</comment>
<name>S8BVF1_DACHA</name>
<feature type="chain" id="PRO_5004548736" description="CBM-cenC domain-containing protein" evidence="1">
    <location>
        <begin position="21"/>
        <end position="331"/>
    </location>
</feature>
<dbReference type="EMBL" id="AQGS01000079">
    <property type="protein sequence ID" value="EPS43423.1"/>
    <property type="molecule type" value="Genomic_DNA"/>
</dbReference>
<reference evidence="3" key="2">
    <citation type="submission" date="2013-04" db="EMBL/GenBank/DDBJ databases">
        <title>Genomic mechanisms accounting for the adaptation to parasitism in nematode-trapping fungi.</title>
        <authorList>
            <person name="Ahren D.G."/>
        </authorList>
    </citation>
    <scope>NUCLEOTIDE SEQUENCE [LARGE SCALE GENOMIC DNA]</scope>
    <source>
        <strain evidence="3">CBS 200.50</strain>
    </source>
</reference>
<accession>S8BVF1</accession>
<keyword evidence="3" id="KW-1185">Reference proteome</keyword>
<dbReference type="Proteomes" id="UP000015100">
    <property type="component" value="Unassembled WGS sequence"/>
</dbReference>
<evidence type="ECO:0000313" key="2">
    <source>
        <dbReference type="EMBL" id="EPS43423.1"/>
    </source>
</evidence>
<feature type="signal peptide" evidence="1">
    <location>
        <begin position="1"/>
        <end position="20"/>
    </location>
</feature>
<evidence type="ECO:0000256" key="1">
    <source>
        <dbReference type="SAM" id="SignalP"/>
    </source>
</evidence>
<proteinExistence type="predicted"/>
<keyword evidence="1" id="KW-0732">Signal</keyword>
<dbReference type="AlphaFoldDB" id="S8BVF1"/>
<dbReference type="eggNOG" id="ENOG502SXWN">
    <property type="taxonomic scope" value="Eukaryota"/>
</dbReference>
<reference evidence="2 3" key="1">
    <citation type="journal article" date="2013" name="PLoS Genet.">
        <title>Genomic mechanisms accounting for the adaptation to parasitism in nematode-trapping fungi.</title>
        <authorList>
            <person name="Meerupati T."/>
            <person name="Andersson K.M."/>
            <person name="Friman E."/>
            <person name="Kumar D."/>
            <person name="Tunlid A."/>
            <person name="Ahren D."/>
        </authorList>
    </citation>
    <scope>NUCLEOTIDE SEQUENCE [LARGE SCALE GENOMIC DNA]</scope>
    <source>
        <strain evidence="2 3">CBS 200.50</strain>
    </source>
</reference>
<gene>
    <name evidence="2" type="ORF">H072_2597</name>
</gene>
<dbReference type="OMA" id="WITETST"/>
<evidence type="ECO:0008006" key="4">
    <source>
        <dbReference type="Google" id="ProtNLM"/>
    </source>
</evidence>
<dbReference type="OrthoDB" id="5403100at2759"/>
<evidence type="ECO:0000313" key="3">
    <source>
        <dbReference type="Proteomes" id="UP000015100"/>
    </source>
</evidence>
<dbReference type="HOGENOM" id="CLU_804152_0_0_1"/>
<sequence>MKSTFSSGAFLALAIPAVLANPHDIFGLQKRDCTGNNCNRAVRGNPEVAAPFCYTYLGRITTETETATEYTTTTTTVTETVATITEYDATVTATVLPPWVVKRGTDGPEATISSIIKACTTDAAKISSACSCFLGDATSTVTESTTATLPVTVTETATDTLTVDIPTYTVTETCYPTATPAITNGLFNTGSLAPWSSVPVGSTFKQGSAGLVQNWYGHHYAFKAGLGSSLSKSTKVKLAQDLVTCPGAKYKINFWYLFFGLRGDDAHIIVYVDGVQIFDIKGVYLPAWYFSGDATFTATSGSTNLEFDFVLKKGLTDEDVLVDGVTVTGIP</sequence>
<protein>
    <recommendedName>
        <fullName evidence="4">CBM-cenC domain-containing protein</fullName>
    </recommendedName>
</protein>